<dbReference type="Proteomes" id="UP000440578">
    <property type="component" value="Unassembled WGS sequence"/>
</dbReference>
<evidence type="ECO:0000256" key="1">
    <source>
        <dbReference type="ARBA" id="ARBA00004141"/>
    </source>
</evidence>
<comment type="caution">
    <text evidence="10">The sequence shown here is derived from an EMBL/GenBank/DDBJ whole genome shotgun (WGS) entry which is preliminary data.</text>
</comment>
<feature type="transmembrane region" description="Helical" evidence="9">
    <location>
        <begin position="324"/>
        <end position="341"/>
    </location>
</feature>
<keyword evidence="3" id="KW-0813">Transport</keyword>
<feature type="compositionally biased region" description="Low complexity" evidence="8">
    <location>
        <begin position="507"/>
        <end position="520"/>
    </location>
</feature>
<dbReference type="Pfam" id="PF06027">
    <property type="entry name" value="SLC35F"/>
    <property type="match status" value="1"/>
</dbReference>
<feature type="transmembrane region" description="Helical" evidence="9">
    <location>
        <begin position="138"/>
        <end position="162"/>
    </location>
</feature>
<feature type="transmembrane region" description="Helical" evidence="9">
    <location>
        <begin position="169"/>
        <end position="190"/>
    </location>
</feature>
<evidence type="ECO:0000256" key="6">
    <source>
        <dbReference type="ARBA" id="ARBA00023136"/>
    </source>
</evidence>
<evidence type="ECO:0000313" key="10">
    <source>
        <dbReference type="EMBL" id="KAF0289625.1"/>
    </source>
</evidence>
<evidence type="ECO:0000256" key="5">
    <source>
        <dbReference type="ARBA" id="ARBA00022989"/>
    </source>
</evidence>
<feature type="transmembrane region" description="Helical" evidence="9">
    <location>
        <begin position="83"/>
        <end position="103"/>
    </location>
</feature>
<comment type="subcellular location">
    <subcellularLocation>
        <location evidence="1">Membrane</location>
        <topology evidence="1">Multi-pass membrane protein</topology>
    </subcellularLocation>
</comment>
<dbReference type="EMBL" id="VIIS01000302">
    <property type="protein sequence ID" value="KAF0310551.1"/>
    <property type="molecule type" value="Genomic_DNA"/>
</dbReference>
<dbReference type="EMBL" id="VIIS01002022">
    <property type="protein sequence ID" value="KAF0289625.1"/>
    <property type="molecule type" value="Genomic_DNA"/>
</dbReference>
<dbReference type="EMBL" id="VIIS01000302">
    <property type="protein sequence ID" value="KAF0310550.1"/>
    <property type="molecule type" value="Genomic_DNA"/>
</dbReference>
<sequence>MSNGLSNHSIHDSRHFQNIDVHRPAGQDNVMDKINSHIQELSRWSVWRAIFLGQLLSVLNMCTGVTSQLLTEEYNVSIPTAQTFANYVLLCLLFTTWLALRSGDEGIAVVLRRRGWKYVILAAFDVEANYLVVKAYNYTTLTSITLLDCFAIPTVLAMSWIFLKVRYKLLHIIGVSICLVGVGCLVWADIEEGRGSVGGQDRLVGDMLCLGGATLYGISNVGQEFVVKNFNIVEFLGMMGLFGSVINGVQLAVLERDEVMGVDWSDWRVAALLAGFSLAQFTFYVMMPVVVRVTSATSVNLSLLTSDFFSLIAGILLFHFKFHVLYFLSFFLVICGIVVYSSKPTPIPTRGDRPYREMSQGSASADVELNTPNTSVNELPRSVSDVSSVPSYGTLVRDMHSLPRSRSIPDRPYNTLGRPSRREAAADRPYRTLERSHGGARVHWAAEYSPNFPMESATEDRTLEQFTTFSAHPHPVPQYRPEGILKTSKSLETQLRRPPRQSLHVNPAGSPSPGGDSSPGLEDVQC</sequence>
<evidence type="ECO:0000256" key="7">
    <source>
        <dbReference type="ARBA" id="ARBA00037727"/>
    </source>
</evidence>
<evidence type="ECO:0000256" key="2">
    <source>
        <dbReference type="ARBA" id="ARBA00007863"/>
    </source>
</evidence>
<dbReference type="SUPFAM" id="SSF103481">
    <property type="entry name" value="Multidrug resistance efflux transporter EmrE"/>
    <property type="match status" value="2"/>
</dbReference>
<dbReference type="PANTHER" id="PTHR14233">
    <property type="entry name" value="DUF914-RELATED"/>
    <property type="match status" value="1"/>
</dbReference>
<evidence type="ECO:0000256" key="8">
    <source>
        <dbReference type="SAM" id="MobiDB-lite"/>
    </source>
</evidence>
<dbReference type="AlphaFoldDB" id="A0A6A4V7F4"/>
<feature type="transmembrane region" description="Helical" evidence="9">
    <location>
        <begin position="269"/>
        <end position="287"/>
    </location>
</feature>
<keyword evidence="4 9" id="KW-0812">Transmembrane</keyword>
<comment type="similarity">
    <text evidence="2">Belongs to the SLC35F solute transporter family.</text>
</comment>
<gene>
    <name evidence="10" type="primary">SLC35F1_1</name>
    <name evidence="11" type="synonym">SLC35F1_3</name>
    <name evidence="10" type="ORF">FJT64_012181</name>
    <name evidence="11" type="ORF">FJT64_018471</name>
</gene>
<dbReference type="InterPro" id="IPR009262">
    <property type="entry name" value="SLC35_F1/F2/F6"/>
</dbReference>
<feature type="transmembrane region" description="Helical" evidence="9">
    <location>
        <begin position="299"/>
        <end position="318"/>
    </location>
</feature>
<evidence type="ECO:0000256" key="9">
    <source>
        <dbReference type="SAM" id="Phobius"/>
    </source>
</evidence>
<dbReference type="GO" id="GO:0016020">
    <property type="term" value="C:membrane"/>
    <property type="evidence" value="ECO:0007669"/>
    <property type="project" value="UniProtKB-SubCell"/>
</dbReference>
<dbReference type="GO" id="GO:0022857">
    <property type="term" value="F:transmembrane transporter activity"/>
    <property type="evidence" value="ECO:0007669"/>
    <property type="project" value="InterPro"/>
</dbReference>
<evidence type="ECO:0000313" key="11">
    <source>
        <dbReference type="EMBL" id="KAF0310550.1"/>
    </source>
</evidence>
<keyword evidence="5 9" id="KW-1133">Transmembrane helix</keyword>
<feature type="region of interest" description="Disordered" evidence="8">
    <location>
        <begin position="403"/>
        <end position="434"/>
    </location>
</feature>
<name>A0A6A4V7F4_AMPAM</name>
<keyword evidence="12" id="KW-1185">Reference proteome</keyword>
<dbReference type="InterPro" id="IPR052221">
    <property type="entry name" value="SLC35F_Transporter"/>
</dbReference>
<proteinExistence type="inferred from homology"/>
<dbReference type="OrthoDB" id="429955at2759"/>
<evidence type="ECO:0000256" key="3">
    <source>
        <dbReference type="ARBA" id="ARBA00022448"/>
    </source>
</evidence>
<dbReference type="InterPro" id="IPR037185">
    <property type="entry name" value="EmrE-like"/>
</dbReference>
<dbReference type="EMBL" id="VIIS01002022">
    <property type="protein sequence ID" value="KAF0289624.1"/>
    <property type="molecule type" value="Genomic_DNA"/>
</dbReference>
<feature type="region of interest" description="Disordered" evidence="8">
    <location>
        <begin position="470"/>
        <end position="526"/>
    </location>
</feature>
<feature type="transmembrane region" description="Helical" evidence="9">
    <location>
        <begin position="202"/>
        <end position="218"/>
    </location>
</feature>
<organism evidence="10 12">
    <name type="scientific">Amphibalanus amphitrite</name>
    <name type="common">Striped barnacle</name>
    <name type="synonym">Balanus amphitrite</name>
    <dbReference type="NCBI Taxonomy" id="1232801"/>
    <lineage>
        <taxon>Eukaryota</taxon>
        <taxon>Metazoa</taxon>
        <taxon>Ecdysozoa</taxon>
        <taxon>Arthropoda</taxon>
        <taxon>Crustacea</taxon>
        <taxon>Multicrustacea</taxon>
        <taxon>Cirripedia</taxon>
        <taxon>Thoracica</taxon>
        <taxon>Thoracicalcarea</taxon>
        <taxon>Balanomorpha</taxon>
        <taxon>Balanoidea</taxon>
        <taxon>Balanidae</taxon>
        <taxon>Amphibalaninae</taxon>
        <taxon>Amphibalanus</taxon>
    </lineage>
</organism>
<dbReference type="PANTHER" id="PTHR14233:SF4">
    <property type="entry name" value="SOLUTE CARRIER FAMILY 35 MEMBER F2"/>
    <property type="match status" value="1"/>
</dbReference>
<feature type="transmembrane region" description="Helical" evidence="9">
    <location>
        <begin position="230"/>
        <end position="249"/>
    </location>
</feature>
<comment type="function">
    <text evidence="7">Putative solute transporter.</text>
</comment>
<evidence type="ECO:0000256" key="4">
    <source>
        <dbReference type="ARBA" id="ARBA00022692"/>
    </source>
</evidence>
<protein>
    <submittedName>
        <fullName evidence="10">Solute carrier family 35 member F1</fullName>
    </submittedName>
</protein>
<evidence type="ECO:0000313" key="12">
    <source>
        <dbReference type="Proteomes" id="UP000440578"/>
    </source>
</evidence>
<accession>A0A6A4V7F4</accession>
<keyword evidence="6 9" id="KW-0472">Membrane</keyword>
<feature type="compositionally biased region" description="Basic and acidic residues" evidence="8">
    <location>
        <begin position="420"/>
        <end position="434"/>
    </location>
</feature>
<reference evidence="10 12" key="1">
    <citation type="submission" date="2019-07" db="EMBL/GenBank/DDBJ databases">
        <title>Draft genome assembly of a fouling barnacle, Amphibalanus amphitrite (Darwin, 1854): The first reference genome for Thecostraca.</title>
        <authorList>
            <person name="Kim W."/>
        </authorList>
    </citation>
    <scope>NUCLEOTIDE SEQUENCE [LARGE SCALE GENOMIC DNA]</scope>
    <source>
        <strain evidence="10">SNU_AA5</strain>
        <tissue evidence="10">Soma without cirri and trophi</tissue>
    </source>
</reference>
<feature type="region of interest" description="Disordered" evidence="8">
    <location>
        <begin position="350"/>
        <end position="385"/>
    </location>
</feature>